<dbReference type="Proteomes" id="UP000299102">
    <property type="component" value="Unassembled WGS sequence"/>
</dbReference>
<gene>
    <name evidence="1" type="ORF">EVAR_102237_1</name>
</gene>
<evidence type="ECO:0000313" key="1">
    <source>
        <dbReference type="EMBL" id="GBP49294.1"/>
    </source>
</evidence>
<accession>A0A4C1WGM4</accession>
<comment type="caution">
    <text evidence="1">The sequence shown here is derived from an EMBL/GenBank/DDBJ whole genome shotgun (WGS) entry which is preliminary data.</text>
</comment>
<evidence type="ECO:0000313" key="2">
    <source>
        <dbReference type="Proteomes" id="UP000299102"/>
    </source>
</evidence>
<proteinExistence type="predicted"/>
<protein>
    <submittedName>
        <fullName evidence="1">Uncharacterized protein</fullName>
    </submittedName>
</protein>
<reference evidence="1 2" key="1">
    <citation type="journal article" date="2019" name="Commun. Biol.">
        <title>The bagworm genome reveals a unique fibroin gene that provides high tensile strength.</title>
        <authorList>
            <person name="Kono N."/>
            <person name="Nakamura H."/>
            <person name="Ohtoshi R."/>
            <person name="Tomita M."/>
            <person name="Numata K."/>
            <person name="Arakawa K."/>
        </authorList>
    </citation>
    <scope>NUCLEOTIDE SEQUENCE [LARGE SCALE GENOMIC DNA]</scope>
</reference>
<dbReference type="AlphaFoldDB" id="A0A4C1WGM4"/>
<name>A0A4C1WGM4_EUMVA</name>
<keyword evidence="2" id="KW-1185">Reference proteome</keyword>
<sequence length="98" mass="10590">MQILCPFYKNSVTEFANAVMNTCLREGNFKVVEKDGESGGLQIKATPEPTDGAVCKHNKSCRVFDCAASEGGGAARGRRLSCNHYRPPLGRDARIAPC</sequence>
<organism evidence="1 2">
    <name type="scientific">Eumeta variegata</name>
    <name type="common">Bagworm moth</name>
    <name type="synonym">Eumeta japonica</name>
    <dbReference type="NCBI Taxonomy" id="151549"/>
    <lineage>
        <taxon>Eukaryota</taxon>
        <taxon>Metazoa</taxon>
        <taxon>Ecdysozoa</taxon>
        <taxon>Arthropoda</taxon>
        <taxon>Hexapoda</taxon>
        <taxon>Insecta</taxon>
        <taxon>Pterygota</taxon>
        <taxon>Neoptera</taxon>
        <taxon>Endopterygota</taxon>
        <taxon>Lepidoptera</taxon>
        <taxon>Glossata</taxon>
        <taxon>Ditrysia</taxon>
        <taxon>Tineoidea</taxon>
        <taxon>Psychidae</taxon>
        <taxon>Oiketicinae</taxon>
        <taxon>Eumeta</taxon>
    </lineage>
</organism>
<dbReference type="EMBL" id="BGZK01000541">
    <property type="protein sequence ID" value="GBP49294.1"/>
    <property type="molecule type" value="Genomic_DNA"/>
</dbReference>